<evidence type="ECO:0000313" key="1">
    <source>
        <dbReference type="EMBL" id="MED6253299.1"/>
    </source>
</evidence>
<comment type="caution">
    <text evidence="1">The sequence shown here is derived from an EMBL/GenBank/DDBJ whole genome shotgun (WGS) entry which is preliminary data.</text>
</comment>
<sequence length="106" mass="12258">QKRTLSTLQRKYLNIELTPQLTRTHSTAQVNHLDFLRFTLLGPDSLYPWRPDFIHLLAILPFTFQYHFVNKTPFTNSVVLLSVLLSSPPAQIQLLHKSRSSLESLT</sequence>
<evidence type="ECO:0000313" key="2">
    <source>
        <dbReference type="Proteomes" id="UP001345963"/>
    </source>
</evidence>
<dbReference type="EMBL" id="JAHUTI010065157">
    <property type="protein sequence ID" value="MED6253299.1"/>
    <property type="molecule type" value="Genomic_DNA"/>
</dbReference>
<dbReference type="Proteomes" id="UP001345963">
    <property type="component" value="Unassembled WGS sequence"/>
</dbReference>
<proteinExistence type="predicted"/>
<gene>
    <name evidence="1" type="ORF">ATANTOWER_026145</name>
</gene>
<feature type="non-terminal residue" evidence="1">
    <location>
        <position position="1"/>
    </location>
</feature>
<reference evidence="1 2" key="1">
    <citation type="submission" date="2021-07" db="EMBL/GenBank/DDBJ databases">
        <authorList>
            <person name="Palmer J.M."/>
        </authorList>
    </citation>
    <scope>NUCLEOTIDE SEQUENCE [LARGE SCALE GENOMIC DNA]</scope>
    <source>
        <strain evidence="1 2">AT_MEX2019</strain>
        <tissue evidence="1">Muscle</tissue>
    </source>
</reference>
<accession>A0ABU7BV85</accession>
<organism evidence="1 2">
    <name type="scientific">Ataeniobius toweri</name>
    <dbReference type="NCBI Taxonomy" id="208326"/>
    <lineage>
        <taxon>Eukaryota</taxon>
        <taxon>Metazoa</taxon>
        <taxon>Chordata</taxon>
        <taxon>Craniata</taxon>
        <taxon>Vertebrata</taxon>
        <taxon>Euteleostomi</taxon>
        <taxon>Actinopterygii</taxon>
        <taxon>Neopterygii</taxon>
        <taxon>Teleostei</taxon>
        <taxon>Neoteleostei</taxon>
        <taxon>Acanthomorphata</taxon>
        <taxon>Ovalentaria</taxon>
        <taxon>Atherinomorphae</taxon>
        <taxon>Cyprinodontiformes</taxon>
        <taxon>Goodeidae</taxon>
        <taxon>Ataeniobius</taxon>
    </lineage>
</organism>
<keyword evidence="2" id="KW-1185">Reference proteome</keyword>
<protein>
    <submittedName>
        <fullName evidence="1">Uncharacterized protein</fullName>
    </submittedName>
</protein>
<name>A0ABU7BV85_9TELE</name>